<reference evidence="2" key="1">
    <citation type="submission" date="2024-05" db="EMBL/GenBank/DDBJ databases">
        <authorList>
            <person name="Cai S.Y."/>
            <person name="Jin L.M."/>
            <person name="Li H.R."/>
        </authorList>
    </citation>
    <scope>NUCLEOTIDE SEQUENCE</scope>
    <source>
        <strain evidence="2">A5-74</strain>
    </source>
</reference>
<proteinExistence type="predicted"/>
<dbReference type="InterPro" id="IPR039563">
    <property type="entry name" value="Peptidase_C39_single_dom"/>
</dbReference>
<dbReference type="Gene3D" id="3.90.70.10">
    <property type="entry name" value="Cysteine proteinases"/>
    <property type="match status" value="1"/>
</dbReference>
<dbReference type="Pfam" id="PF13529">
    <property type="entry name" value="Peptidase_C39_2"/>
    <property type="match status" value="1"/>
</dbReference>
<feature type="domain" description="Peptidase C39-like" evidence="1">
    <location>
        <begin position="228"/>
        <end position="384"/>
    </location>
</feature>
<gene>
    <name evidence="2" type="ORF">ABLG96_06835</name>
</gene>
<dbReference type="InterPro" id="IPR039564">
    <property type="entry name" value="Peptidase_C39-like"/>
</dbReference>
<accession>A0AAU8DSM6</accession>
<evidence type="ECO:0000259" key="1">
    <source>
        <dbReference type="Pfam" id="PF13529"/>
    </source>
</evidence>
<sequence length="433" mass="46278">MSTPGHSASAAEPRAAASLAGAAAAPAGGPQITTQHWRGLLSYARGSWSGVVPNLHGSLQLRPFGPLPTREYTDPFGAGAAKKYSYGSWTSPIVRTGYPIDEAVASWNATTPTGTFVETTFRGKLADGSWTKWYVLGRWASGDDFAAGDIHRTSLDGQGDDDATVYTDTFSARTGKEPVAYQSRVTLLKPLGSKTSPTLDGLSTMTSELLSKTAPPTSTFTLGRSVELDVPPYAQNIHRGEYPEFGGGGEVWCSPTSSSMVLGYWAKKNPKYGVPASELVGIDAPNGDPVVPYAAINTWDYTYEGSGNWPFNTAYTHRFGMNSFVTRLRSLAEAEKFIAAGIPVITSQSWKLADMPEAGYASNGHLMVLIGFTAAGDPIMNDPAANSDADVRSVYTRHNFEKIWQQSTGGVVYVNVPPGTKLPANSPGLTRNW</sequence>
<organism evidence="2">
    <name type="scientific">Nakamurella sp. A5-74</name>
    <dbReference type="NCBI Taxonomy" id="3158264"/>
    <lineage>
        <taxon>Bacteria</taxon>
        <taxon>Bacillati</taxon>
        <taxon>Actinomycetota</taxon>
        <taxon>Actinomycetes</taxon>
        <taxon>Nakamurellales</taxon>
        <taxon>Nakamurellaceae</taxon>
        <taxon>Nakamurella</taxon>
    </lineage>
</organism>
<protein>
    <submittedName>
        <fullName evidence="2">Peptidase C39 family protein</fullName>
    </submittedName>
</protein>
<dbReference type="CDD" id="cd02549">
    <property type="entry name" value="Peptidase_C39A"/>
    <property type="match status" value="1"/>
</dbReference>
<dbReference type="RefSeq" id="WP_353650623.1">
    <property type="nucleotide sequence ID" value="NZ_CP159218.1"/>
</dbReference>
<dbReference type="AlphaFoldDB" id="A0AAU8DSM6"/>
<name>A0AAU8DSM6_9ACTN</name>
<dbReference type="EMBL" id="CP159218">
    <property type="protein sequence ID" value="XCG65012.1"/>
    <property type="molecule type" value="Genomic_DNA"/>
</dbReference>
<evidence type="ECO:0000313" key="2">
    <source>
        <dbReference type="EMBL" id="XCG65012.1"/>
    </source>
</evidence>